<evidence type="ECO:0000313" key="1">
    <source>
        <dbReference type="EMBL" id="QJA86999.1"/>
    </source>
</evidence>
<proteinExistence type="predicted"/>
<protein>
    <submittedName>
        <fullName evidence="1">Uncharacterized protein</fullName>
    </submittedName>
</protein>
<dbReference type="AlphaFoldDB" id="A0A6M3KY80"/>
<accession>A0A6M3KY80</accession>
<sequence length="156" mass="16210">MGKRNLGEKIHVVPLVAAANLSSTTSTTGINMGLFNQVEFIIALGDLATADFTLTVWNSTTTAAGTAIAFEYRVSAAAGTDTMGDVTASESTGLALTNTTYDNKVVIVSVDSDALTDTYKYIGVTMTAGSSATAYCSIAALCYPRYPQKTPSLALT</sequence>
<name>A0A6M3KY80_9ZZZZ</name>
<reference evidence="1" key="1">
    <citation type="submission" date="2020-03" db="EMBL/GenBank/DDBJ databases">
        <title>The deep terrestrial virosphere.</title>
        <authorList>
            <person name="Holmfeldt K."/>
            <person name="Nilsson E."/>
            <person name="Simone D."/>
            <person name="Lopez-Fernandez M."/>
            <person name="Wu X."/>
            <person name="de Brujin I."/>
            <person name="Lundin D."/>
            <person name="Andersson A."/>
            <person name="Bertilsson S."/>
            <person name="Dopson M."/>
        </authorList>
    </citation>
    <scope>NUCLEOTIDE SEQUENCE</scope>
    <source>
        <strain evidence="1">MM415B03066</strain>
    </source>
</reference>
<organism evidence="1">
    <name type="scientific">viral metagenome</name>
    <dbReference type="NCBI Taxonomy" id="1070528"/>
    <lineage>
        <taxon>unclassified sequences</taxon>
        <taxon>metagenomes</taxon>
        <taxon>organismal metagenomes</taxon>
    </lineage>
</organism>
<dbReference type="EMBL" id="MT142675">
    <property type="protein sequence ID" value="QJA86999.1"/>
    <property type="molecule type" value="Genomic_DNA"/>
</dbReference>
<gene>
    <name evidence="1" type="ORF">MM415B03066_0003</name>
</gene>